<protein>
    <submittedName>
        <fullName evidence="1">Uncharacterized protein</fullName>
    </submittedName>
</protein>
<sequence length="69" mass="8008">MSFPLTVVDIRALRLLLRDDIPYLWIWRWVFWLRPAYDMGNMDGSGRTDAACNVWGGDSASISWFTIVL</sequence>
<keyword evidence="2" id="KW-1185">Reference proteome</keyword>
<name>A0AAN9T636_PSOTE</name>
<reference evidence="1 2" key="1">
    <citation type="submission" date="2024-01" db="EMBL/GenBank/DDBJ databases">
        <title>The genomes of 5 underutilized Papilionoideae crops provide insights into root nodulation and disease resistanc.</title>
        <authorList>
            <person name="Jiang F."/>
        </authorList>
    </citation>
    <scope>NUCLEOTIDE SEQUENCE [LARGE SCALE GENOMIC DNA]</scope>
    <source>
        <strain evidence="1">DUOXIRENSHENG_FW03</strain>
        <tissue evidence="1">Leaves</tissue>
    </source>
</reference>
<dbReference type="AlphaFoldDB" id="A0AAN9T636"/>
<accession>A0AAN9T636</accession>
<dbReference type="EMBL" id="JAYMYS010000002">
    <property type="protein sequence ID" value="KAK7406992.1"/>
    <property type="molecule type" value="Genomic_DNA"/>
</dbReference>
<dbReference type="Proteomes" id="UP001386955">
    <property type="component" value="Unassembled WGS sequence"/>
</dbReference>
<organism evidence="1 2">
    <name type="scientific">Psophocarpus tetragonolobus</name>
    <name type="common">Winged bean</name>
    <name type="synonym">Dolichos tetragonolobus</name>
    <dbReference type="NCBI Taxonomy" id="3891"/>
    <lineage>
        <taxon>Eukaryota</taxon>
        <taxon>Viridiplantae</taxon>
        <taxon>Streptophyta</taxon>
        <taxon>Embryophyta</taxon>
        <taxon>Tracheophyta</taxon>
        <taxon>Spermatophyta</taxon>
        <taxon>Magnoliopsida</taxon>
        <taxon>eudicotyledons</taxon>
        <taxon>Gunneridae</taxon>
        <taxon>Pentapetalae</taxon>
        <taxon>rosids</taxon>
        <taxon>fabids</taxon>
        <taxon>Fabales</taxon>
        <taxon>Fabaceae</taxon>
        <taxon>Papilionoideae</taxon>
        <taxon>50 kb inversion clade</taxon>
        <taxon>NPAAA clade</taxon>
        <taxon>indigoferoid/millettioid clade</taxon>
        <taxon>Phaseoleae</taxon>
        <taxon>Psophocarpus</taxon>
    </lineage>
</organism>
<proteinExistence type="predicted"/>
<gene>
    <name evidence="1" type="ORF">VNO78_08630</name>
</gene>
<evidence type="ECO:0000313" key="1">
    <source>
        <dbReference type="EMBL" id="KAK7406992.1"/>
    </source>
</evidence>
<evidence type="ECO:0000313" key="2">
    <source>
        <dbReference type="Proteomes" id="UP001386955"/>
    </source>
</evidence>
<comment type="caution">
    <text evidence="1">The sequence shown here is derived from an EMBL/GenBank/DDBJ whole genome shotgun (WGS) entry which is preliminary data.</text>
</comment>